<evidence type="ECO:0000313" key="3">
    <source>
        <dbReference type="EMBL" id="MEN2473858.1"/>
    </source>
</evidence>
<dbReference type="Pfam" id="PF00892">
    <property type="entry name" value="EamA"/>
    <property type="match status" value="1"/>
</dbReference>
<keyword evidence="1" id="KW-0812">Transmembrane</keyword>
<keyword evidence="1" id="KW-1133">Transmembrane helix</keyword>
<gene>
    <name evidence="3" type="ORF">VOI36_28525</name>
</gene>
<feature type="transmembrane region" description="Helical" evidence="1">
    <location>
        <begin position="35"/>
        <end position="55"/>
    </location>
</feature>
<proteinExistence type="predicted"/>
<sequence length="101" mass="10943">MTLADLAHVAGIALLLPLIPHAIEMSMLRRLNARIFGTLMSLESAVSSFVGWVVLKEKVSIFQLAGVFLVSIVSVGTSVKRYSFAGFLGGMQWKQSGSKIF</sequence>
<protein>
    <submittedName>
        <fullName evidence="3">EamA family transporter</fullName>
    </submittedName>
</protein>
<accession>A0ABU9WPH9</accession>
<evidence type="ECO:0000259" key="2">
    <source>
        <dbReference type="Pfam" id="PF00892"/>
    </source>
</evidence>
<feature type="transmembrane region" description="Helical" evidence="1">
    <location>
        <begin position="61"/>
        <end position="79"/>
    </location>
</feature>
<dbReference type="EMBL" id="JBCPYA010000014">
    <property type="protein sequence ID" value="MEN2473858.1"/>
    <property type="molecule type" value="Genomic_DNA"/>
</dbReference>
<feature type="domain" description="EamA" evidence="2">
    <location>
        <begin position="5"/>
        <end position="72"/>
    </location>
</feature>
<feature type="transmembrane region" description="Helical" evidence="1">
    <location>
        <begin position="6"/>
        <end position="23"/>
    </location>
</feature>
<dbReference type="InterPro" id="IPR000620">
    <property type="entry name" value="EamA_dom"/>
</dbReference>
<evidence type="ECO:0000256" key="1">
    <source>
        <dbReference type="SAM" id="Phobius"/>
    </source>
</evidence>
<evidence type="ECO:0000313" key="4">
    <source>
        <dbReference type="Proteomes" id="UP001466933"/>
    </source>
</evidence>
<dbReference type="InterPro" id="IPR037185">
    <property type="entry name" value="EmrE-like"/>
</dbReference>
<keyword evidence="4" id="KW-1185">Reference proteome</keyword>
<dbReference type="Proteomes" id="UP001466933">
    <property type="component" value="Unassembled WGS sequence"/>
</dbReference>
<comment type="caution">
    <text evidence="3">The sequence shown here is derived from an EMBL/GenBank/DDBJ whole genome shotgun (WGS) entry which is preliminary data.</text>
</comment>
<name>A0ABU9WPH9_9BURK</name>
<dbReference type="RefSeq" id="WP_343494324.1">
    <property type="nucleotide sequence ID" value="NZ_JBCPYA010000014.1"/>
</dbReference>
<dbReference type="SUPFAM" id="SSF103481">
    <property type="entry name" value="Multidrug resistance efflux transporter EmrE"/>
    <property type="match status" value="1"/>
</dbReference>
<reference evidence="3 4" key="1">
    <citation type="submission" date="2024-05" db="EMBL/GenBank/DDBJ databases">
        <title>Burkholderia sp. Nov. a novel bacteria isolated from rhizosphere soil of Camellia sinensis.</title>
        <authorList>
            <person name="Dong Y."/>
        </authorList>
    </citation>
    <scope>NUCLEOTIDE SEQUENCE [LARGE SCALE GENOMIC DNA]</scope>
    <source>
        <strain evidence="3 4">GS2Y</strain>
    </source>
</reference>
<organism evidence="3 4">
    <name type="scientific">Burkholderia theae</name>
    <dbReference type="NCBI Taxonomy" id="3143496"/>
    <lineage>
        <taxon>Bacteria</taxon>
        <taxon>Pseudomonadati</taxon>
        <taxon>Pseudomonadota</taxon>
        <taxon>Betaproteobacteria</taxon>
        <taxon>Burkholderiales</taxon>
        <taxon>Burkholderiaceae</taxon>
        <taxon>Burkholderia</taxon>
    </lineage>
</organism>
<keyword evidence="1" id="KW-0472">Membrane</keyword>